<accession>A0A8H4AFJ2</accession>
<evidence type="ECO:0000313" key="2">
    <source>
        <dbReference type="EMBL" id="KAF0488998.1"/>
    </source>
</evidence>
<dbReference type="AlphaFoldDB" id="A0A8H4AFJ2"/>
<dbReference type="SUPFAM" id="SSF56112">
    <property type="entry name" value="Protein kinase-like (PK-like)"/>
    <property type="match status" value="1"/>
</dbReference>
<dbReference type="InterPro" id="IPR011009">
    <property type="entry name" value="Kinase-like_dom_sf"/>
</dbReference>
<dbReference type="GO" id="GO:0004674">
    <property type="term" value="F:protein serine/threonine kinase activity"/>
    <property type="evidence" value="ECO:0007669"/>
    <property type="project" value="UniProtKB-KW"/>
</dbReference>
<keyword evidence="3" id="KW-1185">Reference proteome</keyword>
<organism evidence="2 3">
    <name type="scientific">Gigaspora margarita</name>
    <dbReference type="NCBI Taxonomy" id="4874"/>
    <lineage>
        <taxon>Eukaryota</taxon>
        <taxon>Fungi</taxon>
        <taxon>Fungi incertae sedis</taxon>
        <taxon>Mucoromycota</taxon>
        <taxon>Glomeromycotina</taxon>
        <taxon>Glomeromycetes</taxon>
        <taxon>Diversisporales</taxon>
        <taxon>Gigasporaceae</taxon>
        <taxon>Gigaspora</taxon>
    </lineage>
</organism>
<dbReference type="PANTHER" id="PTHR23257">
    <property type="entry name" value="SERINE-THREONINE PROTEIN KINASE"/>
    <property type="match status" value="1"/>
</dbReference>
<dbReference type="Proteomes" id="UP000439903">
    <property type="component" value="Unassembled WGS sequence"/>
</dbReference>
<comment type="caution">
    <text evidence="2">The sequence shown here is derived from an EMBL/GenBank/DDBJ whole genome shotgun (WGS) entry which is preliminary data.</text>
</comment>
<name>A0A8H4AFJ2_GIGMA</name>
<dbReference type="Gene3D" id="1.10.510.10">
    <property type="entry name" value="Transferase(Phosphotransferase) domain 1"/>
    <property type="match status" value="1"/>
</dbReference>
<protein>
    <submittedName>
        <fullName evidence="2">Serine/threonine protein kinase</fullName>
    </submittedName>
</protein>
<dbReference type="EMBL" id="WTPW01000676">
    <property type="protein sequence ID" value="KAF0488998.1"/>
    <property type="molecule type" value="Genomic_DNA"/>
</dbReference>
<reference evidence="2 3" key="1">
    <citation type="journal article" date="2019" name="Environ. Microbiol.">
        <title>At the nexus of three kingdoms: the genome of the mycorrhizal fungus Gigaspora margarita provides insights into plant, endobacterial and fungal interactions.</title>
        <authorList>
            <person name="Venice F."/>
            <person name="Ghignone S."/>
            <person name="Salvioli di Fossalunga A."/>
            <person name="Amselem J."/>
            <person name="Novero M."/>
            <person name="Xianan X."/>
            <person name="Sedzielewska Toro K."/>
            <person name="Morin E."/>
            <person name="Lipzen A."/>
            <person name="Grigoriev I.V."/>
            <person name="Henrissat B."/>
            <person name="Martin F.M."/>
            <person name="Bonfante P."/>
        </authorList>
    </citation>
    <scope>NUCLEOTIDE SEQUENCE [LARGE SCALE GENOMIC DNA]</scope>
    <source>
        <strain evidence="2 3">BEG34</strain>
    </source>
</reference>
<feature type="domain" description="Protein kinase" evidence="1">
    <location>
        <begin position="1"/>
        <end position="167"/>
    </location>
</feature>
<keyword evidence="2" id="KW-0723">Serine/threonine-protein kinase</keyword>
<gene>
    <name evidence="2" type="ORF">F8M41_022151</name>
</gene>
<dbReference type="GO" id="GO:0005737">
    <property type="term" value="C:cytoplasm"/>
    <property type="evidence" value="ECO:0007669"/>
    <property type="project" value="TreeGrafter"/>
</dbReference>
<keyword evidence="2" id="KW-0808">Transferase</keyword>
<dbReference type="PROSITE" id="PS50011">
    <property type="entry name" value="PROTEIN_KINASE_DOM"/>
    <property type="match status" value="1"/>
</dbReference>
<evidence type="ECO:0000313" key="3">
    <source>
        <dbReference type="Proteomes" id="UP000439903"/>
    </source>
</evidence>
<dbReference type="GO" id="GO:0007165">
    <property type="term" value="P:signal transduction"/>
    <property type="evidence" value="ECO:0007669"/>
    <property type="project" value="TreeGrafter"/>
</dbReference>
<dbReference type="GO" id="GO:0005524">
    <property type="term" value="F:ATP binding"/>
    <property type="evidence" value="ECO:0007669"/>
    <property type="project" value="InterPro"/>
</dbReference>
<dbReference type="InterPro" id="IPR000719">
    <property type="entry name" value="Prot_kinase_dom"/>
</dbReference>
<dbReference type="OrthoDB" id="2414060at2759"/>
<dbReference type="Pfam" id="PF00069">
    <property type="entry name" value="Pkinase"/>
    <property type="match status" value="1"/>
</dbReference>
<keyword evidence="2" id="KW-0418">Kinase</keyword>
<proteinExistence type="predicted"/>
<dbReference type="InterPro" id="IPR050167">
    <property type="entry name" value="Ser_Thr_protein_kinase"/>
</dbReference>
<sequence>MEDFTELFVELKALLMSNNQIVGHFDILRTYGITYSPESKAYMMVMTLADDGDLSEYLQKHFSILTYIKQIEILYNITIGLTQIHKSGLIHYDLHCCNVICLGIKDRSQGHGEEYQFVIGDLGHATLLIKDNDDNKVFSILPCIAPEILGKKQYIQAANVYSFGIHI</sequence>
<evidence type="ECO:0000259" key="1">
    <source>
        <dbReference type="PROSITE" id="PS50011"/>
    </source>
</evidence>